<keyword evidence="3" id="KW-0804">Transcription</keyword>
<evidence type="ECO:0000256" key="1">
    <source>
        <dbReference type="ARBA" id="ARBA00004123"/>
    </source>
</evidence>
<dbReference type="GO" id="GO:0046983">
    <property type="term" value="F:protein dimerization activity"/>
    <property type="evidence" value="ECO:0007669"/>
    <property type="project" value="InterPro"/>
</dbReference>
<evidence type="ECO:0000256" key="5">
    <source>
        <dbReference type="SAM" id="Coils"/>
    </source>
</evidence>
<dbReference type="PROSITE" id="PS50888">
    <property type="entry name" value="BHLH"/>
    <property type="match status" value="1"/>
</dbReference>
<dbReference type="GO" id="GO:0005634">
    <property type="term" value="C:nucleus"/>
    <property type="evidence" value="ECO:0007669"/>
    <property type="project" value="UniProtKB-SubCell"/>
</dbReference>
<comment type="caution">
    <text evidence="7">The sequence shown here is derived from an EMBL/GenBank/DDBJ whole genome shotgun (WGS) entry which is preliminary data.</text>
</comment>
<keyword evidence="5" id="KW-0175">Coiled coil</keyword>
<protein>
    <submittedName>
        <fullName evidence="7">Upstream stimulatory factor 2</fullName>
    </submittedName>
</protein>
<evidence type="ECO:0000259" key="6">
    <source>
        <dbReference type="PROSITE" id="PS50888"/>
    </source>
</evidence>
<evidence type="ECO:0000256" key="4">
    <source>
        <dbReference type="ARBA" id="ARBA00023242"/>
    </source>
</evidence>
<evidence type="ECO:0000313" key="7">
    <source>
        <dbReference type="EMBL" id="KAF0305505.1"/>
    </source>
</evidence>
<keyword evidence="2" id="KW-0805">Transcription regulation</keyword>
<gene>
    <name evidence="7" type="primary">USF2</name>
    <name evidence="7" type="ORF">FJT64_022883</name>
</gene>
<dbReference type="InterPro" id="IPR036638">
    <property type="entry name" value="HLH_DNA-bd_sf"/>
</dbReference>
<dbReference type="Gene3D" id="4.10.280.10">
    <property type="entry name" value="Helix-loop-helix DNA-binding domain"/>
    <property type="match status" value="1"/>
</dbReference>
<evidence type="ECO:0000256" key="2">
    <source>
        <dbReference type="ARBA" id="ARBA00023015"/>
    </source>
</evidence>
<dbReference type="Proteomes" id="UP000440578">
    <property type="component" value="Unassembled WGS sequence"/>
</dbReference>
<keyword evidence="8" id="KW-1185">Reference proteome</keyword>
<evidence type="ECO:0000256" key="3">
    <source>
        <dbReference type="ARBA" id="ARBA00023163"/>
    </source>
</evidence>
<dbReference type="Pfam" id="PF00010">
    <property type="entry name" value="HLH"/>
    <property type="match status" value="1"/>
</dbReference>
<dbReference type="SMART" id="SM00353">
    <property type="entry name" value="HLH"/>
    <property type="match status" value="1"/>
</dbReference>
<dbReference type="PANTHER" id="PTHR46117:SF3">
    <property type="entry name" value="FI24210P1"/>
    <property type="match status" value="1"/>
</dbReference>
<dbReference type="GO" id="GO:0000981">
    <property type="term" value="F:DNA-binding transcription factor activity, RNA polymerase II-specific"/>
    <property type="evidence" value="ECO:0007669"/>
    <property type="project" value="TreeGrafter"/>
</dbReference>
<accession>A0A6A4WFK3</accession>
<dbReference type="CDD" id="cd11396">
    <property type="entry name" value="bHLHzip_USF"/>
    <property type="match status" value="1"/>
</dbReference>
<dbReference type="InterPro" id="IPR011598">
    <property type="entry name" value="bHLH_dom"/>
</dbReference>
<comment type="subcellular location">
    <subcellularLocation>
        <location evidence="1">Nucleus</location>
    </subcellularLocation>
</comment>
<evidence type="ECO:0000313" key="8">
    <source>
        <dbReference type="Proteomes" id="UP000440578"/>
    </source>
</evidence>
<reference evidence="7 8" key="1">
    <citation type="submission" date="2019-07" db="EMBL/GenBank/DDBJ databases">
        <title>Draft genome assembly of a fouling barnacle, Amphibalanus amphitrite (Darwin, 1854): The first reference genome for Thecostraca.</title>
        <authorList>
            <person name="Kim W."/>
        </authorList>
    </citation>
    <scope>NUCLEOTIDE SEQUENCE [LARGE SCALE GENOMIC DNA]</scope>
    <source>
        <strain evidence="7">SNU_AA5</strain>
        <tissue evidence="7">Soma without cirri and trophi</tissue>
    </source>
</reference>
<sequence>MQLQYFKAGGAPPGKYRHAPDGLRLAVVPGMTYRVVHINTGSGGGGEVVQQSLGGAAAATTAAVGGGGGAQGLLGATATGAEVADAQMAYIPSGTTAGDQLATLSATGSGGFYVISSPQEVTIPSGGNRTGGRCELHRDDRRRATHNEVERRRRDKINSWITKLAKLLPDNGDAAKQNQSKGAVLSQACDYVQDTRGMQQKYMDLVRDNEKLLEDIKMLKQSNEALVTANQLLKAHLKSQGAVILDADQAASGSH</sequence>
<dbReference type="PANTHER" id="PTHR46117">
    <property type="entry name" value="FI24210P1"/>
    <property type="match status" value="1"/>
</dbReference>
<dbReference type="GO" id="GO:0000978">
    <property type="term" value="F:RNA polymerase II cis-regulatory region sequence-specific DNA binding"/>
    <property type="evidence" value="ECO:0007669"/>
    <property type="project" value="TreeGrafter"/>
</dbReference>
<feature type="domain" description="BHLH" evidence="6">
    <location>
        <begin position="141"/>
        <end position="195"/>
    </location>
</feature>
<dbReference type="SUPFAM" id="SSF47459">
    <property type="entry name" value="HLH, helix-loop-helix DNA-binding domain"/>
    <property type="match status" value="1"/>
</dbReference>
<dbReference type="InterPro" id="IPR051732">
    <property type="entry name" value="USF"/>
</dbReference>
<keyword evidence="4" id="KW-0539">Nucleus</keyword>
<name>A0A6A4WFK3_AMPAM</name>
<dbReference type="AlphaFoldDB" id="A0A6A4WFK3"/>
<feature type="coiled-coil region" evidence="5">
    <location>
        <begin position="202"/>
        <end position="229"/>
    </location>
</feature>
<organism evidence="7 8">
    <name type="scientific">Amphibalanus amphitrite</name>
    <name type="common">Striped barnacle</name>
    <name type="synonym">Balanus amphitrite</name>
    <dbReference type="NCBI Taxonomy" id="1232801"/>
    <lineage>
        <taxon>Eukaryota</taxon>
        <taxon>Metazoa</taxon>
        <taxon>Ecdysozoa</taxon>
        <taxon>Arthropoda</taxon>
        <taxon>Crustacea</taxon>
        <taxon>Multicrustacea</taxon>
        <taxon>Cirripedia</taxon>
        <taxon>Thoracica</taxon>
        <taxon>Thoracicalcarea</taxon>
        <taxon>Balanomorpha</taxon>
        <taxon>Balanoidea</taxon>
        <taxon>Balanidae</taxon>
        <taxon>Amphibalaninae</taxon>
        <taxon>Amphibalanus</taxon>
    </lineage>
</organism>
<dbReference type="EMBL" id="VIIS01000748">
    <property type="protein sequence ID" value="KAF0305505.1"/>
    <property type="molecule type" value="Genomic_DNA"/>
</dbReference>
<proteinExistence type="predicted"/>
<dbReference type="OrthoDB" id="8195376at2759"/>